<keyword evidence="3" id="KW-1185">Reference proteome</keyword>
<feature type="region of interest" description="Disordered" evidence="1">
    <location>
        <begin position="116"/>
        <end position="135"/>
    </location>
</feature>
<evidence type="ECO:0000313" key="2">
    <source>
        <dbReference type="EMBL" id="EYC33768.1"/>
    </source>
</evidence>
<accession>A0A016W433</accession>
<comment type="caution">
    <text evidence="2">The sequence shown here is derived from an EMBL/GenBank/DDBJ whole genome shotgun (WGS) entry which is preliminary data.</text>
</comment>
<evidence type="ECO:0000256" key="1">
    <source>
        <dbReference type="SAM" id="MobiDB-lite"/>
    </source>
</evidence>
<proteinExistence type="predicted"/>
<dbReference type="EMBL" id="JARK01001338">
    <property type="protein sequence ID" value="EYC33768.1"/>
    <property type="molecule type" value="Genomic_DNA"/>
</dbReference>
<sequence>MSTSKGSNDISPWSRYGLFRDYHTTIRHILALLQFNIGKRDLCCPMEQMWLKLPHDEYQCVRQEQNMCEIMSEPQSHSYREPQYILRSQLRRRKDHDSSVDPYRDGVWSFAEDENASFSSLPPVSPLPHHADNEA</sequence>
<evidence type="ECO:0000313" key="3">
    <source>
        <dbReference type="Proteomes" id="UP000024635"/>
    </source>
</evidence>
<dbReference type="Proteomes" id="UP000024635">
    <property type="component" value="Unassembled WGS sequence"/>
</dbReference>
<protein>
    <submittedName>
        <fullName evidence="2">Uncharacterized protein</fullName>
    </submittedName>
</protein>
<reference evidence="3" key="1">
    <citation type="journal article" date="2015" name="Nat. Genet.">
        <title>The genome and transcriptome of the zoonotic hookworm Ancylostoma ceylanicum identify infection-specific gene families.</title>
        <authorList>
            <person name="Schwarz E.M."/>
            <person name="Hu Y."/>
            <person name="Antoshechkin I."/>
            <person name="Miller M.M."/>
            <person name="Sternberg P.W."/>
            <person name="Aroian R.V."/>
        </authorList>
    </citation>
    <scope>NUCLEOTIDE SEQUENCE</scope>
    <source>
        <strain evidence="3">HY135</strain>
    </source>
</reference>
<dbReference type="AlphaFoldDB" id="A0A016W433"/>
<organism evidence="2 3">
    <name type="scientific">Ancylostoma ceylanicum</name>
    <dbReference type="NCBI Taxonomy" id="53326"/>
    <lineage>
        <taxon>Eukaryota</taxon>
        <taxon>Metazoa</taxon>
        <taxon>Ecdysozoa</taxon>
        <taxon>Nematoda</taxon>
        <taxon>Chromadorea</taxon>
        <taxon>Rhabditida</taxon>
        <taxon>Rhabditina</taxon>
        <taxon>Rhabditomorpha</taxon>
        <taxon>Strongyloidea</taxon>
        <taxon>Ancylostomatidae</taxon>
        <taxon>Ancylostomatinae</taxon>
        <taxon>Ancylostoma</taxon>
    </lineage>
</organism>
<name>A0A016W433_9BILA</name>
<gene>
    <name evidence="2" type="primary">Acey_s0002.g976</name>
    <name evidence="2" type="ORF">Y032_0002g976</name>
</gene>